<comment type="caution">
    <text evidence="2">The sequence shown here is derived from an EMBL/GenBank/DDBJ whole genome shotgun (WGS) entry which is preliminary data.</text>
</comment>
<dbReference type="InterPro" id="IPR001387">
    <property type="entry name" value="Cro/C1-type_HTH"/>
</dbReference>
<evidence type="ECO:0000313" key="2">
    <source>
        <dbReference type="EMBL" id="MFD2170973.1"/>
    </source>
</evidence>
<dbReference type="PROSITE" id="PS50943">
    <property type="entry name" value="HTH_CROC1"/>
    <property type="match status" value="1"/>
</dbReference>
<dbReference type="Gene3D" id="1.10.260.40">
    <property type="entry name" value="lambda repressor-like DNA-binding domains"/>
    <property type="match status" value="1"/>
</dbReference>
<keyword evidence="3" id="KW-1185">Reference proteome</keyword>
<dbReference type="SUPFAM" id="SSF48452">
    <property type="entry name" value="TPR-like"/>
    <property type="match status" value="1"/>
</dbReference>
<dbReference type="InterPro" id="IPR019734">
    <property type="entry name" value="TPR_rpt"/>
</dbReference>
<evidence type="ECO:0000313" key="3">
    <source>
        <dbReference type="Proteomes" id="UP001597343"/>
    </source>
</evidence>
<dbReference type="RefSeq" id="WP_386047403.1">
    <property type="nucleotide sequence ID" value="NZ_JBHUIO010000008.1"/>
</dbReference>
<gene>
    <name evidence="2" type="ORF">ACFSOY_13355</name>
</gene>
<feature type="domain" description="HTH cro/C1-type" evidence="1">
    <location>
        <begin position="21"/>
        <end position="77"/>
    </location>
</feature>
<protein>
    <recommendedName>
        <fullName evidence="1">HTH cro/C1-type domain-containing protein</fullName>
    </recommendedName>
</protein>
<sequence length="395" mass="45324">MSTIEYTETIIIGKIPIGRRISEIMQEKGNAFSIRAFAERLGVNRETFRLTLTGDRPITLSLIEKIAYSLGVTEGRLRQLDTFKKEEELVSLLKTNKRTKVMLIRAHTLALELVEVALGATERGFAYNNLGRVQFLLHEHEEAHETWKKALAFAKTMGKAFDDTRLLKIVSENLILTSVSQRDYGGAEEMLQLVEKSSADDPNALGMVAFARMVMSSERRKLDHSKKYAYLSLEHFNNTNDKKQIGHALINVAKIEYLLGNYEESAKVLRSALNVINDFEDILVLAVKNYVRSLIKLHDYNEAIRIVDQYESITKEYLEYWQKMQIMYTVLKDDPKYAEQVSADIHATAAVRALACKCLFEFFAKHGDSESALRYYELERKYSRDNSDFLDKEGF</sequence>
<evidence type="ECO:0000259" key="1">
    <source>
        <dbReference type="PROSITE" id="PS50943"/>
    </source>
</evidence>
<dbReference type="CDD" id="cd00093">
    <property type="entry name" value="HTH_XRE"/>
    <property type="match status" value="1"/>
</dbReference>
<dbReference type="InterPro" id="IPR011990">
    <property type="entry name" value="TPR-like_helical_dom_sf"/>
</dbReference>
<dbReference type="SUPFAM" id="SSF47413">
    <property type="entry name" value="lambda repressor-like DNA-binding domains"/>
    <property type="match status" value="1"/>
</dbReference>
<dbReference type="EMBL" id="JBHUIO010000008">
    <property type="protein sequence ID" value="MFD2170973.1"/>
    <property type="molecule type" value="Genomic_DNA"/>
</dbReference>
<reference evidence="3" key="1">
    <citation type="journal article" date="2019" name="Int. J. Syst. Evol. Microbiol.">
        <title>The Global Catalogue of Microorganisms (GCM) 10K type strain sequencing project: providing services to taxonomists for standard genome sequencing and annotation.</title>
        <authorList>
            <consortium name="The Broad Institute Genomics Platform"/>
            <consortium name="The Broad Institute Genome Sequencing Center for Infectious Disease"/>
            <person name="Wu L."/>
            <person name="Ma J."/>
        </authorList>
    </citation>
    <scope>NUCLEOTIDE SEQUENCE [LARGE SCALE GENOMIC DNA]</scope>
    <source>
        <strain evidence="3">CGMCC 1.13574</strain>
    </source>
</reference>
<accession>A0ABW4ZYX7</accession>
<organism evidence="2 3">
    <name type="scientific">Tumebacillus lipolyticus</name>
    <dbReference type="NCBI Taxonomy" id="1280370"/>
    <lineage>
        <taxon>Bacteria</taxon>
        <taxon>Bacillati</taxon>
        <taxon>Bacillota</taxon>
        <taxon>Bacilli</taxon>
        <taxon>Bacillales</taxon>
        <taxon>Alicyclobacillaceae</taxon>
        <taxon>Tumebacillus</taxon>
    </lineage>
</organism>
<dbReference type="InterPro" id="IPR010982">
    <property type="entry name" value="Lambda_DNA-bd_dom_sf"/>
</dbReference>
<dbReference type="SMART" id="SM00028">
    <property type="entry name" value="TPR"/>
    <property type="match status" value="2"/>
</dbReference>
<dbReference type="Gene3D" id="1.25.40.10">
    <property type="entry name" value="Tetratricopeptide repeat domain"/>
    <property type="match status" value="2"/>
</dbReference>
<proteinExistence type="predicted"/>
<name>A0ABW4ZYX7_9BACL</name>
<dbReference type="Proteomes" id="UP001597343">
    <property type="component" value="Unassembled WGS sequence"/>
</dbReference>